<evidence type="ECO:0000313" key="4">
    <source>
        <dbReference type="Proteomes" id="UP000249610"/>
    </source>
</evidence>
<dbReference type="Gene3D" id="3.40.710.10">
    <property type="entry name" value="DD-peptidase/beta-lactamase superfamily"/>
    <property type="match status" value="1"/>
</dbReference>
<dbReference type="SUPFAM" id="SSF56601">
    <property type="entry name" value="beta-lactamase/transpeptidase-like"/>
    <property type="match status" value="1"/>
</dbReference>
<name>A0A327PD85_9BACT</name>
<comment type="catalytic activity">
    <reaction evidence="1">
        <text>a beta-lactam + H2O = a substituted beta-amino acid</text>
        <dbReference type="Rhea" id="RHEA:20401"/>
        <dbReference type="ChEBI" id="CHEBI:15377"/>
        <dbReference type="ChEBI" id="CHEBI:35627"/>
        <dbReference type="ChEBI" id="CHEBI:140347"/>
        <dbReference type="EC" id="3.5.2.6"/>
    </reaction>
</comment>
<dbReference type="InterPro" id="IPR000871">
    <property type="entry name" value="Beta-lactam_class-A"/>
</dbReference>
<dbReference type="Proteomes" id="UP000249610">
    <property type="component" value="Unassembled WGS sequence"/>
</dbReference>
<dbReference type="PANTHER" id="PTHR35333:SF4">
    <property type="entry name" value="SLR0121 PROTEIN"/>
    <property type="match status" value="1"/>
</dbReference>
<dbReference type="EMBL" id="QLLK01000006">
    <property type="protein sequence ID" value="RAI89457.1"/>
    <property type="molecule type" value="Genomic_DNA"/>
</dbReference>
<feature type="domain" description="Beta-lactamase class A catalytic" evidence="2">
    <location>
        <begin position="46"/>
        <end position="261"/>
    </location>
</feature>
<dbReference type="Pfam" id="PF13354">
    <property type="entry name" value="Beta-lactamase2"/>
    <property type="match status" value="1"/>
</dbReference>
<gene>
    <name evidence="3" type="ORF">LV83_02499</name>
</gene>
<dbReference type="AlphaFoldDB" id="A0A327PD85"/>
<dbReference type="GO" id="GO:0046677">
    <property type="term" value="P:response to antibiotic"/>
    <property type="evidence" value="ECO:0007669"/>
    <property type="project" value="InterPro"/>
</dbReference>
<sequence length="311" mass="34930">MKFIRGIVLLIFYLLCCNTILAQVNIDKNLESSIRALTDSFKGDVGIYIQNLKTGATVEINSDTIYPTASIVKIPILLGLFDKIEKGEISYREPLIYRDSIKYGGSGVMQFFKDSTQTDLSTLIALMLSYSDNTTSLWNQALAGGGAEINELMATLGYENTRVNSRTLGRESIWEKYGWGQTTPKEMADILIKLNNRELISKAASEQMYRLLSNTFYTDYAVSGIPAGVNVASKQGMVNASRSEVFLVNSPQGDYVCAIFTNNNEDKSWGHENEAWVMTRKISNLLWNHFNPDQLYHQPEGINKYLEGLTY</sequence>
<organism evidence="3 4">
    <name type="scientific">Algoriphagus yeomjeoni</name>
    <dbReference type="NCBI Taxonomy" id="291403"/>
    <lineage>
        <taxon>Bacteria</taxon>
        <taxon>Pseudomonadati</taxon>
        <taxon>Bacteroidota</taxon>
        <taxon>Cytophagia</taxon>
        <taxon>Cytophagales</taxon>
        <taxon>Cyclobacteriaceae</taxon>
        <taxon>Algoriphagus</taxon>
    </lineage>
</organism>
<proteinExistence type="predicted"/>
<dbReference type="InterPro" id="IPR012338">
    <property type="entry name" value="Beta-lactam/transpept-like"/>
</dbReference>
<protein>
    <submittedName>
        <fullName evidence="3">Beta-lactamase class A</fullName>
    </submittedName>
</protein>
<accession>A0A327PD85</accession>
<dbReference type="PANTHER" id="PTHR35333">
    <property type="entry name" value="BETA-LACTAMASE"/>
    <property type="match status" value="1"/>
</dbReference>
<dbReference type="OrthoDB" id="1422836at2"/>
<evidence type="ECO:0000259" key="2">
    <source>
        <dbReference type="Pfam" id="PF13354"/>
    </source>
</evidence>
<comment type="caution">
    <text evidence="3">The sequence shown here is derived from an EMBL/GenBank/DDBJ whole genome shotgun (WGS) entry which is preliminary data.</text>
</comment>
<dbReference type="InterPro" id="IPR045155">
    <property type="entry name" value="Beta-lactam_cat"/>
</dbReference>
<dbReference type="GO" id="GO:0030655">
    <property type="term" value="P:beta-lactam antibiotic catabolic process"/>
    <property type="evidence" value="ECO:0007669"/>
    <property type="project" value="InterPro"/>
</dbReference>
<reference evidence="3 4" key="1">
    <citation type="submission" date="2018-06" db="EMBL/GenBank/DDBJ databases">
        <title>Genomic Encyclopedia of Archaeal and Bacterial Type Strains, Phase II (KMG-II): from individual species to whole genera.</title>
        <authorList>
            <person name="Goeker M."/>
        </authorList>
    </citation>
    <scope>NUCLEOTIDE SEQUENCE [LARGE SCALE GENOMIC DNA]</scope>
    <source>
        <strain evidence="3 4">DSM 23446</strain>
    </source>
</reference>
<keyword evidence="4" id="KW-1185">Reference proteome</keyword>
<evidence type="ECO:0000256" key="1">
    <source>
        <dbReference type="ARBA" id="ARBA00001526"/>
    </source>
</evidence>
<dbReference type="GO" id="GO:0008800">
    <property type="term" value="F:beta-lactamase activity"/>
    <property type="evidence" value="ECO:0007669"/>
    <property type="project" value="UniProtKB-EC"/>
</dbReference>
<evidence type="ECO:0000313" key="3">
    <source>
        <dbReference type="EMBL" id="RAI89457.1"/>
    </source>
</evidence>